<dbReference type="InterPro" id="IPR001036">
    <property type="entry name" value="Acrflvin-R"/>
</dbReference>
<dbReference type="Gene3D" id="3.30.70.1440">
    <property type="entry name" value="Multidrug efflux transporter AcrB pore domain"/>
    <property type="match status" value="1"/>
</dbReference>
<organism evidence="10 11">
    <name type="scientific">Candidatus Bilophila faecipullorum</name>
    <dbReference type="NCBI Taxonomy" id="2838482"/>
    <lineage>
        <taxon>Bacteria</taxon>
        <taxon>Pseudomonadati</taxon>
        <taxon>Thermodesulfobacteriota</taxon>
        <taxon>Desulfovibrionia</taxon>
        <taxon>Desulfovibrionales</taxon>
        <taxon>Desulfovibrionaceae</taxon>
        <taxon>Bilophila</taxon>
    </lineage>
</organism>
<accession>A0A9D1QZ20</accession>
<dbReference type="FunFam" id="3.30.2090.10:FF:000001">
    <property type="entry name" value="Efflux pump membrane transporter"/>
    <property type="match status" value="1"/>
</dbReference>
<feature type="non-terminal residue" evidence="10">
    <location>
        <position position="1"/>
    </location>
</feature>
<keyword evidence="7 9" id="KW-1133">Transmembrane helix</keyword>
<dbReference type="PANTHER" id="PTHR32063:SF13">
    <property type="entry name" value="MULTIDRUG EFFLUX PUMP SUBUNIT ACRB-RELATED"/>
    <property type="match status" value="1"/>
</dbReference>
<gene>
    <name evidence="10" type="ORF">H9874_03840</name>
</gene>
<evidence type="ECO:0000256" key="1">
    <source>
        <dbReference type="ARBA" id="ARBA00004429"/>
    </source>
</evidence>
<feature type="transmembrane region" description="Helical" evidence="9">
    <location>
        <begin position="984"/>
        <end position="1006"/>
    </location>
</feature>
<dbReference type="PRINTS" id="PR00702">
    <property type="entry name" value="ACRIFLAVINRP"/>
</dbReference>
<keyword evidence="8 9" id="KW-0472">Membrane</keyword>
<feature type="transmembrane region" description="Helical" evidence="9">
    <location>
        <begin position="873"/>
        <end position="893"/>
    </location>
</feature>
<dbReference type="Gene3D" id="1.20.1640.10">
    <property type="entry name" value="Multidrug efflux transporter AcrB transmembrane domain"/>
    <property type="match status" value="2"/>
</dbReference>
<feature type="transmembrane region" description="Helical" evidence="9">
    <location>
        <begin position="449"/>
        <end position="472"/>
    </location>
</feature>
<keyword evidence="5" id="KW-0997">Cell inner membrane</keyword>
<evidence type="ECO:0000313" key="10">
    <source>
        <dbReference type="EMBL" id="HIW78259.1"/>
    </source>
</evidence>
<protein>
    <submittedName>
        <fullName evidence="10">Efflux RND transporter permease subunit</fullName>
    </submittedName>
</protein>
<feature type="transmembrane region" description="Helical" evidence="9">
    <location>
        <begin position="417"/>
        <end position="437"/>
    </location>
</feature>
<sequence>AGGISLFRLPVAQYPRIAPPVVTISAKYPGASAETLEDTVTQIIEQKLNGIDGLLYIHSTSDAAGQVSIRLTFDPDTNPDVAQMQVQNKLQLAMSSLPEEVTRQGVTVTKVADSFLQMYAFVSSDDAMTAADLSDFVGSTILDPLSRVDGVGEVSLFGAPYAMRIWLDPSKLLSYKLTPSDVIAAVKAQNTQVSLGQIGAKPILDGQQINVTIKAQKRLSTVPEFEAILLRVNPDGSAVRLRDVARVKLGQESYTSAARYNGKPAAGLGIKLSSDANALNTSNAVAAFLEEMRPYFPHGVEVVSPYDTVPFIKISIIEVVKTLLEAIVLVFAVIYLFLQNFRATLIPSLAVPVVLLGTFGVMAAFGFSINTLTMFGMVLAIGLLVDDAIVVVENVARVMAEEGLPPREATVRTMEQITGALVGVAAVLSAVFVPMAFFGGTTGAIYRQFSLTIVSAMLLSVVVAVVLTPVLCSTFLKRGHSTTQHGFFGWFNRTFDRATDAYRGLVGKAIRAGGRLMVVYLAMIVCGGWILWRMPTSFLPDEDQGILTVQVQLPPGATESETLKVVEQVERHFLENEKDTVQGMMLTLGRSWGGKGQSTAQGNIRLRDWDERNAPELRAPAIIDRANRAFSSIISARVLVSAPPAIRSLGSSTGFDFELQDQAGLGHERLVAARDQLIELAQRSPLLRNVRAYGQDDTPQLEVTIDQEKAGAFGLALDDVNADLAAAWGGRYVNDFVDRGRVKKVYVQADAPFRMLPEDFQLWHFRNGKGEMVPFASIGEARWTYGPMQLERYNGVSAFRIQGRAAAGESSGTAMLEMERLMKELPEGVGYQWTGMSFQERLSGSQAPFLYALSILVVFLCLAALYESWSIPVSVILVVPLGVLGAVAATDVRGLSNDVYFQIGLLATIGLSAKNAILIVEFARELYQQGASLADAAVEAARLRLRPILMTSLAFLIGVLPLAISRGAGSGSQNAIGTGVMGGTISATALGIFLVPVFFVVVFRLFHRKKTAMLRGKTPSPEPKA</sequence>
<reference evidence="10" key="2">
    <citation type="submission" date="2021-04" db="EMBL/GenBank/DDBJ databases">
        <authorList>
            <person name="Gilroy R."/>
        </authorList>
    </citation>
    <scope>NUCLEOTIDE SEQUENCE</scope>
    <source>
        <strain evidence="10">ChiSxjej5B17-1746</strain>
    </source>
</reference>
<keyword evidence="3" id="KW-0813">Transport</keyword>
<dbReference type="GO" id="GO:0005886">
    <property type="term" value="C:plasma membrane"/>
    <property type="evidence" value="ECO:0007669"/>
    <property type="project" value="UniProtKB-SubCell"/>
</dbReference>
<dbReference type="GO" id="GO:0009636">
    <property type="term" value="P:response to toxic substance"/>
    <property type="evidence" value="ECO:0007669"/>
    <property type="project" value="UniProtKB-ARBA"/>
</dbReference>
<comment type="subcellular location">
    <subcellularLocation>
        <location evidence="1">Cell inner membrane</location>
        <topology evidence="1">Multi-pass membrane protein</topology>
    </subcellularLocation>
</comment>
<evidence type="ECO:0000256" key="6">
    <source>
        <dbReference type="ARBA" id="ARBA00022692"/>
    </source>
</evidence>
<dbReference type="GO" id="GO:0015562">
    <property type="term" value="F:efflux transmembrane transporter activity"/>
    <property type="evidence" value="ECO:0007669"/>
    <property type="project" value="InterPro"/>
</dbReference>
<evidence type="ECO:0000256" key="8">
    <source>
        <dbReference type="ARBA" id="ARBA00023136"/>
    </source>
</evidence>
<dbReference type="SUPFAM" id="SSF82866">
    <property type="entry name" value="Multidrug efflux transporter AcrB transmembrane domain"/>
    <property type="match status" value="2"/>
</dbReference>
<dbReference type="SUPFAM" id="SSF82693">
    <property type="entry name" value="Multidrug efflux transporter AcrB pore domain, PN1, PN2, PC1 and PC2 subdomains"/>
    <property type="match status" value="3"/>
</dbReference>
<feature type="transmembrane region" description="Helical" evidence="9">
    <location>
        <begin position="345"/>
        <end position="369"/>
    </location>
</feature>
<dbReference type="PANTHER" id="PTHR32063">
    <property type="match status" value="1"/>
</dbReference>
<dbReference type="EMBL" id="DXGI01000136">
    <property type="protein sequence ID" value="HIW78259.1"/>
    <property type="molecule type" value="Genomic_DNA"/>
</dbReference>
<dbReference type="NCBIfam" id="TIGR00915">
    <property type="entry name" value="2A0602"/>
    <property type="match status" value="1"/>
</dbReference>
<keyword evidence="4" id="KW-1003">Cell membrane</keyword>
<dbReference type="FunFam" id="1.20.1640.10:FF:000001">
    <property type="entry name" value="Efflux pump membrane transporter"/>
    <property type="match status" value="1"/>
</dbReference>
<dbReference type="Gene3D" id="3.30.70.1430">
    <property type="entry name" value="Multidrug efflux transporter AcrB pore domain"/>
    <property type="match status" value="2"/>
</dbReference>
<proteinExistence type="inferred from homology"/>
<feature type="transmembrane region" description="Helical" evidence="9">
    <location>
        <begin position="849"/>
        <end position="866"/>
    </location>
</feature>
<dbReference type="Proteomes" id="UP000824264">
    <property type="component" value="Unassembled WGS sequence"/>
</dbReference>
<evidence type="ECO:0000256" key="2">
    <source>
        <dbReference type="ARBA" id="ARBA00010942"/>
    </source>
</evidence>
<dbReference type="Gene3D" id="3.30.70.1320">
    <property type="entry name" value="Multidrug efflux transporter AcrB pore domain like"/>
    <property type="match status" value="1"/>
</dbReference>
<dbReference type="GO" id="GO:0042910">
    <property type="term" value="F:xenobiotic transmembrane transporter activity"/>
    <property type="evidence" value="ECO:0007669"/>
    <property type="project" value="TreeGrafter"/>
</dbReference>
<evidence type="ECO:0000256" key="9">
    <source>
        <dbReference type="SAM" id="Phobius"/>
    </source>
</evidence>
<dbReference type="SUPFAM" id="SSF82714">
    <property type="entry name" value="Multidrug efflux transporter AcrB TolC docking domain, DN and DC subdomains"/>
    <property type="match status" value="2"/>
</dbReference>
<dbReference type="NCBIfam" id="NF000282">
    <property type="entry name" value="RND_permease_1"/>
    <property type="match status" value="1"/>
</dbReference>
<evidence type="ECO:0000256" key="4">
    <source>
        <dbReference type="ARBA" id="ARBA00022475"/>
    </source>
</evidence>
<evidence type="ECO:0000256" key="7">
    <source>
        <dbReference type="ARBA" id="ARBA00022989"/>
    </source>
</evidence>
<evidence type="ECO:0000256" key="5">
    <source>
        <dbReference type="ARBA" id="ARBA00022519"/>
    </source>
</evidence>
<dbReference type="InterPro" id="IPR027463">
    <property type="entry name" value="AcrB_DN_DC_subdom"/>
</dbReference>
<feature type="transmembrane region" description="Helical" evidence="9">
    <location>
        <begin position="943"/>
        <end position="964"/>
    </location>
</feature>
<feature type="transmembrane region" description="Helical" evidence="9">
    <location>
        <begin position="512"/>
        <end position="532"/>
    </location>
</feature>
<dbReference type="AlphaFoldDB" id="A0A9D1QZ20"/>
<comment type="caution">
    <text evidence="10">The sequence shown here is derived from an EMBL/GenBank/DDBJ whole genome shotgun (WGS) entry which is preliminary data.</text>
</comment>
<name>A0A9D1QZ20_9BACT</name>
<keyword evidence="6 9" id="KW-0812">Transmembrane</keyword>
<dbReference type="InterPro" id="IPR004764">
    <property type="entry name" value="MdtF-like"/>
</dbReference>
<feature type="transmembrane region" description="Helical" evidence="9">
    <location>
        <begin position="899"/>
        <end position="922"/>
    </location>
</feature>
<dbReference type="Gene3D" id="3.30.2090.10">
    <property type="entry name" value="Multidrug efflux transporter AcrB TolC docking domain, DN and DC subdomains"/>
    <property type="match status" value="2"/>
</dbReference>
<feature type="transmembrane region" description="Helical" evidence="9">
    <location>
        <begin position="375"/>
        <end position="396"/>
    </location>
</feature>
<evidence type="ECO:0000313" key="11">
    <source>
        <dbReference type="Proteomes" id="UP000824264"/>
    </source>
</evidence>
<feature type="transmembrane region" description="Helical" evidence="9">
    <location>
        <begin position="319"/>
        <end position="338"/>
    </location>
</feature>
<dbReference type="Pfam" id="PF00873">
    <property type="entry name" value="ACR_tran"/>
    <property type="match status" value="1"/>
</dbReference>
<comment type="similarity">
    <text evidence="2">Belongs to the resistance-nodulation-cell division (RND) (TC 2.A.6) family.</text>
</comment>
<dbReference type="FunFam" id="3.30.70.1430:FF:000001">
    <property type="entry name" value="Efflux pump membrane transporter"/>
    <property type="match status" value="1"/>
</dbReference>
<reference evidence="10" key="1">
    <citation type="journal article" date="2021" name="PeerJ">
        <title>Extensive microbial diversity within the chicken gut microbiome revealed by metagenomics and culture.</title>
        <authorList>
            <person name="Gilroy R."/>
            <person name="Ravi A."/>
            <person name="Getino M."/>
            <person name="Pursley I."/>
            <person name="Horton D.L."/>
            <person name="Alikhan N.F."/>
            <person name="Baker D."/>
            <person name="Gharbi K."/>
            <person name="Hall N."/>
            <person name="Watson M."/>
            <person name="Adriaenssens E.M."/>
            <person name="Foster-Nyarko E."/>
            <person name="Jarju S."/>
            <person name="Secka A."/>
            <person name="Antonio M."/>
            <person name="Oren A."/>
            <person name="Chaudhuri R.R."/>
            <person name="La Ragione R."/>
            <person name="Hildebrand F."/>
            <person name="Pallen M.J."/>
        </authorList>
    </citation>
    <scope>NUCLEOTIDE SEQUENCE</scope>
    <source>
        <strain evidence="10">ChiSxjej5B17-1746</strain>
    </source>
</reference>
<evidence type="ECO:0000256" key="3">
    <source>
        <dbReference type="ARBA" id="ARBA00022448"/>
    </source>
</evidence>